<reference evidence="2 3" key="1">
    <citation type="journal article" date="2019" name="Int. J. Syst. Evol. Microbiol.">
        <title>The Global Catalogue of Microorganisms (GCM) 10K type strain sequencing project: providing services to taxonomists for standard genome sequencing and annotation.</title>
        <authorList>
            <consortium name="The Broad Institute Genomics Platform"/>
            <consortium name="The Broad Institute Genome Sequencing Center for Infectious Disease"/>
            <person name="Wu L."/>
            <person name="Ma J."/>
        </authorList>
    </citation>
    <scope>NUCLEOTIDE SEQUENCE [LARGE SCALE GENOMIC DNA]</scope>
    <source>
        <strain evidence="2 3">CGMCC 1.12543</strain>
    </source>
</reference>
<sequence length="833" mass="92653">MNLSNALKPDVAEYAAMTTYPFDPSFFRTYLLKQLHKSGVARPVVLMDQDRYHRAITREDWAPYDLSGEYYLEPISATEVFHPKVGLTASEEQLSFVVSSANVTLNEYTTAAQLATSAMITPGYESDDPAGAAEVHVARSIRTFLETLADEYVTGRDTWTQVRQLLEVSEWVVDIEPRAEPDAQFVHNLQNPIIEQLADSVGEIEQAWLAAPFFSTGTPLGEIADTLGAEEYHVVVDPESTHVDLDAVFEHLGGGTALHHLSHSTGRWVHAKFLIVEGNWGSACLFGSPNMTGSALVNTADSGNIEAGIIRHAPNSMYFTGNTSPLLGAGAFPAQIGDPVDSKDIQTRPYPSFEGSSDIVEQNIDLLDVRLTSKTNGDQLEIVADGLETEASVKLTARSGEPTVRFEWEPINTGDEQTDHQTAGDILTLNIESGWEDELVRLETADREYSNYRQVTTEAIPNSREEGNMRRTGGREGMQDLFESLLFGEQGTAGMALSRAVRSINQHQLIATTDETGIPRGEPDWGGGSARSSSNNARARHLQVKDGLSLSLKAIDETLKTESTPEGAQLLVDHLSNVWAGCELGLLRWYIDDQLPDGVETELNTEKLADICTEILERLHDEQVVPRVSSYLSTVLSSAKINPKQVVDGEKAFDVLFIRPALGFTLLRWLGRESDIADPFYYSQTIYRQFSPRDDDWFMPADPYIAEQLLNPSWMEAQLEAHDARFERLVTLYEDVTGAEISIPECDRSGFTFLLFTIWYRELVEYDSEEPLFDRLARAYDEEELTRLAELVTQGQAVAKGYEAFGSFGRGAFNTIFTGKDPMKAIRRLTRER</sequence>
<dbReference type="Proteomes" id="UP001596099">
    <property type="component" value="Unassembled WGS sequence"/>
</dbReference>
<name>A0ABD5RQH1_9EURY</name>
<evidence type="ECO:0000313" key="2">
    <source>
        <dbReference type="EMBL" id="MFC5972647.1"/>
    </source>
</evidence>
<evidence type="ECO:0000256" key="1">
    <source>
        <dbReference type="SAM" id="MobiDB-lite"/>
    </source>
</evidence>
<protein>
    <recommendedName>
        <fullName evidence="4">PLD phosphodiesterase domain-containing protein</fullName>
    </recommendedName>
</protein>
<dbReference type="Gene3D" id="3.30.870.10">
    <property type="entry name" value="Endonuclease Chain A"/>
    <property type="match status" value="1"/>
</dbReference>
<proteinExistence type="predicted"/>
<dbReference type="AlphaFoldDB" id="A0ABD5RQH1"/>
<accession>A0ABD5RQH1</accession>
<dbReference type="RefSeq" id="WP_247416271.1">
    <property type="nucleotide sequence ID" value="NZ_JALLGW010000001.1"/>
</dbReference>
<comment type="caution">
    <text evidence="2">The sequence shown here is derived from an EMBL/GenBank/DDBJ whole genome shotgun (WGS) entry which is preliminary data.</text>
</comment>
<gene>
    <name evidence="2" type="ORF">ACFPYI_15020</name>
</gene>
<dbReference type="EMBL" id="JBHSQH010000001">
    <property type="protein sequence ID" value="MFC5972647.1"/>
    <property type="molecule type" value="Genomic_DNA"/>
</dbReference>
<organism evidence="2 3">
    <name type="scientific">Halomarina salina</name>
    <dbReference type="NCBI Taxonomy" id="1872699"/>
    <lineage>
        <taxon>Archaea</taxon>
        <taxon>Methanobacteriati</taxon>
        <taxon>Methanobacteriota</taxon>
        <taxon>Stenosarchaea group</taxon>
        <taxon>Halobacteria</taxon>
        <taxon>Halobacteriales</taxon>
        <taxon>Natronomonadaceae</taxon>
        <taxon>Halomarina</taxon>
    </lineage>
</organism>
<feature type="region of interest" description="Disordered" evidence="1">
    <location>
        <begin position="515"/>
        <end position="534"/>
    </location>
</feature>
<evidence type="ECO:0008006" key="4">
    <source>
        <dbReference type="Google" id="ProtNLM"/>
    </source>
</evidence>
<evidence type="ECO:0000313" key="3">
    <source>
        <dbReference type="Proteomes" id="UP001596099"/>
    </source>
</evidence>
<keyword evidence="3" id="KW-1185">Reference proteome</keyword>